<keyword evidence="5" id="KW-1185">Reference proteome</keyword>
<protein>
    <recommendedName>
        <fullName evidence="3">Nuclease associated modular domain-containing protein</fullName>
    </recommendedName>
</protein>
<gene>
    <name evidence="4" type="ORF">Bathy01g03960</name>
</gene>
<feature type="compositionally biased region" description="Low complexity" evidence="2">
    <location>
        <begin position="464"/>
        <end position="473"/>
    </location>
</feature>
<name>K8E9Z1_9CHLO</name>
<dbReference type="STRING" id="41875.K8E9Z1"/>
<feature type="compositionally biased region" description="Acidic residues" evidence="2">
    <location>
        <begin position="686"/>
        <end position="695"/>
    </location>
</feature>
<feature type="region of interest" description="Disordered" evidence="2">
    <location>
        <begin position="621"/>
        <end position="705"/>
    </location>
</feature>
<evidence type="ECO:0000256" key="1">
    <source>
        <dbReference type="SAM" id="Coils"/>
    </source>
</evidence>
<keyword evidence="1" id="KW-0175">Coiled coil</keyword>
<feature type="domain" description="Nuclease associated modular" evidence="3">
    <location>
        <begin position="249"/>
        <end position="277"/>
    </location>
</feature>
<feature type="region of interest" description="Disordered" evidence="2">
    <location>
        <begin position="22"/>
        <end position="74"/>
    </location>
</feature>
<feature type="compositionally biased region" description="Basic and acidic residues" evidence="2">
    <location>
        <begin position="375"/>
        <end position="410"/>
    </location>
</feature>
<evidence type="ECO:0000259" key="3">
    <source>
        <dbReference type="Pfam" id="PF07460"/>
    </source>
</evidence>
<dbReference type="eggNOG" id="ENOG502QUKG">
    <property type="taxonomic scope" value="Eukaryota"/>
</dbReference>
<accession>K8E9Z1</accession>
<dbReference type="AlphaFoldDB" id="K8E9Z1"/>
<evidence type="ECO:0000256" key="2">
    <source>
        <dbReference type="SAM" id="MobiDB-lite"/>
    </source>
</evidence>
<dbReference type="KEGG" id="bpg:Bathy01g03960"/>
<dbReference type="EMBL" id="FO082278">
    <property type="protein sequence ID" value="CCO14474.1"/>
    <property type="molecule type" value="Genomic_DNA"/>
</dbReference>
<feature type="compositionally biased region" description="Basic and acidic residues" evidence="2">
    <location>
        <begin position="621"/>
        <end position="659"/>
    </location>
</feature>
<feature type="compositionally biased region" description="Basic and acidic residues" evidence="2">
    <location>
        <begin position="696"/>
        <end position="705"/>
    </location>
</feature>
<feature type="coiled-coil region" evidence="1">
    <location>
        <begin position="513"/>
        <end position="540"/>
    </location>
</feature>
<sequence>MPTSSSTTEAFFSRRSRAACVLRGGTKRRTPFLSSAADKNGENGNPGDRRRHPKEQWRVSPTPPGGGKKNASSSLRAIHDAVNEVKNAKDLRQSLHELSKHTKGPTTSTTALPPKDIKTQERRRKQERRAVLEHMIEKVDSKTHARDIEEEDADGPSSSSSLTTHTKHQIIYQGVDGGFVVGSEKPRKHTEACACPNCNFLRKRILEDRGRDEVEIRVLEDDRVLEMVGDDPEAVLRPETTMANELRRRERISMANRGNVPWNKGRKHSQETIEKIRQKTMERMKTPEVRAKIREAALLNAGKLSPHTKARISLSVRDAMKKKKIEKISDEENRLVPKESKIGLASYGAFGRRASAVGRVYFGITSEYERLAVENRKKREEQERRKEERKRETQQRQMDAKAKKEAEKRLRIQRGLALPTKKRTRAHNEKISAAIKAKWKDPEYANKLKSVAHGGSRKPTVYASSSSSSSSSGDGKREKKEKKKYSKYDPERRTPDATPASQEKQQYRRMKRMAEMQAQIRELEAKKAQTESLLGQMKIANDAAKVAVFSFEQKLANGASITDDDFDNDAYEKASLAKAKTEEMIAGLCVSIESMELDIQDVSREETKWARRYNKVLMEQKEEEAARTANEKKMKAYLLRERKKKTEEELRQEEEDRQKRAATAAKLKEALMKNKSVVSSRKEKDEEVEDEDDNGDDNRTPARAR</sequence>
<feature type="compositionally biased region" description="Basic and acidic residues" evidence="2">
    <location>
        <begin position="486"/>
        <end position="495"/>
    </location>
</feature>
<dbReference type="GeneID" id="19018131"/>
<organism evidence="4 5">
    <name type="scientific">Bathycoccus prasinos</name>
    <dbReference type="NCBI Taxonomy" id="41875"/>
    <lineage>
        <taxon>Eukaryota</taxon>
        <taxon>Viridiplantae</taxon>
        <taxon>Chlorophyta</taxon>
        <taxon>Mamiellophyceae</taxon>
        <taxon>Mamiellales</taxon>
        <taxon>Bathycoccaceae</taxon>
        <taxon>Bathycoccus</taxon>
    </lineage>
</organism>
<dbReference type="RefSeq" id="XP_007515595.1">
    <property type="nucleotide sequence ID" value="XM_007515533.1"/>
</dbReference>
<dbReference type="Pfam" id="PF07460">
    <property type="entry name" value="NUMOD3"/>
    <property type="match status" value="1"/>
</dbReference>
<feature type="compositionally biased region" description="Basic and acidic residues" evidence="2">
    <location>
        <begin position="128"/>
        <end position="147"/>
    </location>
</feature>
<proteinExistence type="predicted"/>
<evidence type="ECO:0000313" key="4">
    <source>
        <dbReference type="EMBL" id="CCO14474.1"/>
    </source>
</evidence>
<dbReference type="PANTHER" id="PTHR34199:SF2">
    <property type="entry name" value="NUMOD3 MOTIF FAMILY PROTEIN, EXPRESSED"/>
    <property type="match status" value="1"/>
</dbReference>
<evidence type="ECO:0000313" key="5">
    <source>
        <dbReference type="Proteomes" id="UP000198341"/>
    </source>
</evidence>
<feature type="region of interest" description="Disordered" evidence="2">
    <location>
        <begin position="450"/>
        <end position="511"/>
    </location>
</feature>
<dbReference type="GO" id="GO:0003677">
    <property type="term" value="F:DNA binding"/>
    <property type="evidence" value="ECO:0007669"/>
    <property type="project" value="InterPro"/>
</dbReference>
<dbReference type="PANTHER" id="PTHR34199">
    <property type="entry name" value="NUMOD3 MOTIF FAMILY PROTEIN, EXPRESSED"/>
    <property type="match status" value="1"/>
</dbReference>
<dbReference type="InterPro" id="IPR003611">
    <property type="entry name" value="NUMOD3"/>
</dbReference>
<dbReference type="OrthoDB" id="552668at2759"/>
<dbReference type="Proteomes" id="UP000198341">
    <property type="component" value="Chromosome 1"/>
</dbReference>
<reference evidence="4 5" key="1">
    <citation type="submission" date="2011-10" db="EMBL/GenBank/DDBJ databases">
        <authorList>
            <person name="Genoscope - CEA"/>
        </authorList>
    </citation>
    <scope>NUCLEOTIDE SEQUENCE [LARGE SCALE GENOMIC DNA]</scope>
    <source>
        <strain evidence="4 5">RCC 1105</strain>
    </source>
</reference>
<feature type="region of interest" description="Disordered" evidence="2">
    <location>
        <begin position="375"/>
        <end position="428"/>
    </location>
</feature>
<feature type="region of interest" description="Disordered" evidence="2">
    <location>
        <begin position="97"/>
        <end position="165"/>
    </location>
</feature>